<keyword evidence="2 3" id="KW-0808">Transferase</keyword>
<dbReference type="InterPro" id="IPR023606">
    <property type="entry name" value="CoA-Trfase_III_dom_1_sf"/>
</dbReference>
<comment type="caution">
    <text evidence="3">The sequence shown here is derived from an EMBL/GenBank/DDBJ whole genome shotgun (WGS) entry which is preliminary data.</text>
</comment>
<accession>A0ABW6SC83</accession>
<dbReference type="RefSeq" id="WP_051194068.1">
    <property type="nucleotide sequence ID" value="NZ_JBIAQY010000021.1"/>
</dbReference>
<dbReference type="Gene3D" id="3.30.1540.10">
    <property type="entry name" value="formyl-coa transferase, domain 3"/>
    <property type="match status" value="1"/>
</dbReference>
<proteinExistence type="inferred from homology"/>
<dbReference type="Gene3D" id="3.40.50.10540">
    <property type="entry name" value="Crotonobetainyl-coa:carnitine coa-transferase, domain 1"/>
    <property type="match status" value="3"/>
</dbReference>
<dbReference type="EMBL" id="JBIAQY010000021">
    <property type="protein sequence ID" value="MFF3573834.1"/>
    <property type="molecule type" value="Genomic_DNA"/>
</dbReference>
<name>A0ABW6SC83_9NOCA</name>
<evidence type="ECO:0000313" key="3">
    <source>
        <dbReference type="EMBL" id="MFF3573834.1"/>
    </source>
</evidence>
<reference evidence="3 4" key="1">
    <citation type="submission" date="2024-10" db="EMBL/GenBank/DDBJ databases">
        <title>The Natural Products Discovery Center: Release of the First 8490 Sequenced Strains for Exploring Actinobacteria Biosynthetic Diversity.</title>
        <authorList>
            <person name="Kalkreuter E."/>
            <person name="Kautsar S.A."/>
            <person name="Yang D."/>
            <person name="Bader C.D."/>
            <person name="Teijaro C.N."/>
            <person name="Fluegel L."/>
            <person name="Davis C.M."/>
            <person name="Simpson J.R."/>
            <person name="Lauterbach L."/>
            <person name="Steele A.D."/>
            <person name="Gui C."/>
            <person name="Meng S."/>
            <person name="Li G."/>
            <person name="Viehrig K."/>
            <person name="Ye F."/>
            <person name="Su P."/>
            <person name="Kiefer A.F."/>
            <person name="Nichols A."/>
            <person name="Cepeda A.J."/>
            <person name="Yan W."/>
            <person name="Fan B."/>
            <person name="Jiang Y."/>
            <person name="Adhikari A."/>
            <person name="Zheng C.-J."/>
            <person name="Schuster L."/>
            <person name="Cowan T.M."/>
            <person name="Smanski M.J."/>
            <person name="Chevrette M.G."/>
            <person name="De Carvalho L.P.S."/>
            <person name="Shen B."/>
        </authorList>
    </citation>
    <scope>NUCLEOTIDE SEQUENCE [LARGE SCALE GENOMIC DNA]</scope>
    <source>
        <strain evidence="3 4">NPDC002593</strain>
    </source>
</reference>
<evidence type="ECO:0000256" key="1">
    <source>
        <dbReference type="ARBA" id="ARBA00008383"/>
    </source>
</evidence>
<organism evidence="3 4">
    <name type="scientific">Nocardia jiangxiensis</name>
    <dbReference type="NCBI Taxonomy" id="282685"/>
    <lineage>
        <taxon>Bacteria</taxon>
        <taxon>Bacillati</taxon>
        <taxon>Actinomycetota</taxon>
        <taxon>Actinomycetes</taxon>
        <taxon>Mycobacteriales</taxon>
        <taxon>Nocardiaceae</taxon>
        <taxon>Nocardia</taxon>
    </lineage>
</organism>
<dbReference type="PANTHER" id="PTHR48228:SF6">
    <property type="entry name" value="L-CARNITINE COA-TRANSFERASE"/>
    <property type="match status" value="1"/>
</dbReference>
<gene>
    <name evidence="3" type="ORF">ACFYXQ_39380</name>
</gene>
<evidence type="ECO:0000256" key="2">
    <source>
        <dbReference type="ARBA" id="ARBA00022679"/>
    </source>
</evidence>
<dbReference type="Pfam" id="PF02515">
    <property type="entry name" value="CoA_transf_3"/>
    <property type="match status" value="2"/>
</dbReference>
<dbReference type="InterPro" id="IPR044855">
    <property type="entry name" value="CoA-Trfase_III_dom3_sf"/>
</dbReference>
<dbReference type="Proteomes" id="UP001601992">
    <property type="component" value="Unassembled WGS sequence"/>
</dbReference>
<dbReference type="SUPFAM" id="SSF89796">
    <property type="entry name" value="CoA-transferase family III (CaiB/BaiF)"/>
    <property type="match status" value="2"/>
</dbReference>
<keyword evidence="4" id="KW-1185">Reference proteome</keyword>
<dbReference type="GO" id="GO:0016740">
    <property type="term" value="F:transferase activity"/>
    <property type="evidence" value="ECO:0007669"/>
    <property type="project" value="UniProtKB-KW"/>
</dbReference>
<dbReference type="InterPro" id="IPR003673">
    <property type="entry name" value="CoA-Trfase_fam_III"/>
</dbReference>
<comment type="similarity">
    <text evidence="1">Belongs to the CoA-transferase III family.</text>
</comment>
<sequence>MTERVDSTGSFLRGIRVVEIADELGEYCGKVLAGLGADVVKVEPLGGERTRGYGPFQDDRSHPNRSLHFWHYNFGKRSVVLDLDSDGGRDRFRTLARTADVVLDTRHRDYLGDRNLGYEQLRAEKPGLVYARVSPFGDDGPWADYHASDLVHLALGGVMMNCGYDATPTGEYDTPPIAPQMWQAYHIAGEVTAVQIIAALIYRDETGIGQKLSTSVHEAVSSNTETDMPDWVYSRLPHARQTCKHSFAQATASAEESAAASVRVPGIARTKDGRWLLPYSTYLPGFGAPFEKTLGVLRKYGSEQDLHQPRYHDPAELQKPDVLRHVQSVIHGMVGGYTYSRDLWKDAQASGLPWSPVRRPEENVGEDHWAARETFMNVEYPELGRTFTQIGAKWVSPGLPWRTGPRAPMVGEHTEEVFATSTGAEPSVASIPRPRSETALSRHGKPFALRGVRIIDLSWLLASAGAGRFFTALGAEVIKVEHHSKVDGMRMGAGKVGAGGRAARDAATGPILADIKGELDRSGAFMEINAGKRSVSLNLKSERGRELLTELLRDADMVIEGFSPGTMDRMGFGWERLKEINPRLVYVQQSGMGQIGTYGQLRSFGPTAQAFSGLTDMSGLPEPYAPAGIGYSYLDWFGAYQMALAMMAGLYRQRQTGEGCWIDSSQTEAGLYLTGTAILDHSVNDRPWRRCGNRSPHMPAAPHGAYRTAGDDRWIAIAASTEDHWRALLEVLGTPGWAADEKLLTLELRIQHQDYLDVLLNAATRSREPFELMDELQRAGVPAGVCQTAEDRYERDPQLRHLNWMVELTQSDIGTWPVKDIPVTLSETPTFIGGILDRHGPSYGEDNEYVYRELLGLGDAQIAELAAQGVL</sequence>
<dbReference type="PANTHER" id="PTHR48228">
    <property type="entry name" value="SUCCINYL-COA--D-CITRAMALATE COA-TRANSFERASE"/>
    <property type="match status" value="1"/>
</dbReference>
<evidence type="ECO:0000313" key="4">
    <source>
        <dbReference type="Proteomes" id="UP001601992"/>
    </source>
</evidence>
<protein>
    <submittedName>
        <fullName evidence="3">CaiB/BaiF CoA transferase family protein</fullName>
    </submittedName>
</protein>
<dbReference type="InterPro" id="IPR050509">
    <property type="entry name" value="CoA-transferase_III"/>
</dbReference>